<feature type="domain" description="HIRAN" evidence="3">
    <location>
        <begin position="30"/>
        <end position="126"/>
    </location>
</feature>
<accession>A0A9D2UJ42</accession>
<dbReference type="GO" id="GO:0008270">
    <property type="term" value="F:zinc ion binding"/>
    <property type="evidence" value="ECO:0007669"/>
    <property type="project" value="InterPro"/>
</dbReference>
<reference evidence="4" key="1">
    <citation type="journal article" date="2021" name="PeerJ">
        <title>Extensive microbial diversity within the chicken gut microbiome revealed by metagenomics and culture.</title>
        <authorList>
            <person name="Gilroy R."/>
            <person name="Ravi A."/>
            <person name="Getino M."/>
            <person name="Pursley I."/>
            <person name="Horton D.L."/>
            <person name="Alikhan N.F."/>
            <person name="Baker D."/>
            <person name="Gharbi K."/>
            <person name="Hall N."/>
            <person name="Watson M."/>
            <person name="Adriaenssens E.M."/>
            <person name="Foster-Nyarko E."/>
            <person name="Jarju S."/>
            <person name="Secka A."/>
            <person name="Antonio M."/>
            <person name="Oren A."/>
            <person name="Chaudhuri R.R."/>
            <person name="La Ragione R."/>
            <person name="Hildebrand F."/>
            <person name="Pallen M.J."/>
        </authorList>
    </citation>
    <scope>NUCLEOTIDE SEQUENCE</scope>
    <source>
        <strain evidence="4">MalCec1-1739</strain>
    </source>
</reference>
<dbReference type="Gene3D" id="3.30.70.2330">
    <property type="match status" value="1"/>
</dbReference>
<dbReference type="GO" id="GO:0016818">
    <property type="term" value="F:hydrolase activity, acting on acid anhydrides, in phosphorus-containing anhydrides"/>
    <property type="evidence" value="ECO:0007669"/>
    <property type="project" value="InterPro"/>
</dbReference>
<dbReference type="AlphaFoldDB" id="A0A9D2UJ42"/>
<keyword evidence="1" id="KW-0479">Metal-binding</keyword>
<evidence type="ECO:0000313" key="5">
    <source>
        <dbReference type="Proteomes" id="UP000787625"/>
    </source>
</evidence>
<dbReference type="EMBL" id="DWUP01000154">
    <property type="protein sequence ID" value="HJD53382.1"/>
    <property type="molecule type" value="Genomic_DNA"/>
</dbReference>
<organism evidence="4 5">
    <name type="scientific">Candidatus Avibacteroides avistercoris</name>
    <dbReference type="NCBI Taxonomy" id="2840690"/>
    <lineage>
        <taxon>Bacteria</taxon>
        <taxon>Pseudomonadati</taxon>
        <taxon>Bacteroidota</taxon>
        <taxon>Bacteroidia</taxon>
        <taxon>Bacteroidales</taxon>
        <taxon>Bacteroidaceae</taxon>
        <taxon>Bacteroidaceae incertae sedis</taxon>
        <taxon>Candidatus Avibacteroides</taxon>
    </lineage>
</organism>
<dbReference type="InterPro" id="IPR014905">
    <property type="entry name" value="HIRAN"/>
</dbReference>
<keyword evidence="2" id="KW-0378">Hydrolase</keyword>
<evidence type="ECO:0000259" key="3">
    <source>
        <dbReference type="SMART" id="SM00910"/>
    </source>
</evidence>
<dbReference type="GO" id="GO:0003676">
    <property type="term" value="F:nucleic acid binding"/>
    <property type="evidence" value="ECO:0007669"/>
    <property type="project" value="InterPro"/>
</dbReference>
<protein>
    <submittedName>
        <fullName evidence="4">HIRAN domain-containing protein</fullName>
    </submittedName>
</protein>
<sequence>MANWCLRWLPSLLSDAMATDVCGAVYRDGRLLLETEVAGTFFSSDAAYAAQYITFGTTLELRRDPGNVFDGNAVAVHVHGLHLGWVPQKENHDIARLMDAGCKPVCRVHGIRWVGHTLRVTVRISLPEG</sequence>
<evidence type="ECO:0000256" key="1">
    <source>
        <dbReference type="ARBA" id="ARBA00022723"/>
    </source>
</evidence>
<dbReference type="Pfam" id="PF08797">
    <property type="entry name" value="HIRAN"/>
    <property type="match status" value="1"/>
</dbReference>
<evidence type="ECO:0000313" key="4">
    <source>
        <dbReference type="EMBL" id="HJD53382.1"/>
    </source>
</evidence>
<proteinExistence type="predicted"/>
<evidence type="ECO:0000256" key="2">
    <source>
        <dbReference type="ARBA" id="ARBA00022801"/>
    </source>
</evidence>
<reference evidence="4" key="2">
    <citation type="submission" date="2021-04" db="EMBL/GenBank/DDBJ databases">
        <authorList>
            <person name="Gilroy R."/>
        </authorList>
    </citation>
    <scope>NUCLEOTIDE SEQUENCE</scope>
    <source>
        <strain evidence="4">MalCec1-1739</strain>
    </source>
</reference>
<name>A0A9D2UJ42_9BACT</name>
<dbReference type="Proteomes" id="UP000787625">
    <property type="component" value="Unassembled WGS sequence"/>
</dbReference>
<gene>
    <name evidence="4" type="ORF">IAA93_06635</name>
</gene>
<dbReference type="SMART" id="SM00910">
    <property type="entry name" value="HIRAN"/>
    <property type="match status" value="1"/>
</dbReference>
<comment type="caution">
    <text evidence="4">The sequence shown here is derived from an EMBL/GenBank/DDBJ whole genome shotgun (WGS) entry which is preliminary data.</text>
</comment>